<sequence>MTLARYACYVLILASAASTPVAADWSWRLMDGTRLEVDPRTHRAWHLGEAGRRPLWDGAHRLEDGTQVIVRDGMVVPWGGMVDSWSRPESLDARSQPESPDCAHLVERMCGTKGRCEGAESCRLARQIESMANAAETEASASEISGQCREAMANDFFEPCD</sequence>
<evidence type="ECO:0000313" key="3">
    <source>
        <dbReference type="Proteomes" id="UP000019460"/>
    </source>
</evidence>
<comment type="caution">
    <text evidence="2">The sequence shown here is derived from an EMBL/GenBank/DDBJ whole genome shotgun (WGS) entry which is preliminary data.</text>
</comment>
<organism evidence="2 3">
    <name type="scientific">Imhoffiella purpurea</name>
    <dbReference type="NCBI Taxonomy" id="1249627"/>
    <lineage>
        <taxon>Bacteria</taxon>
        <taxon>Pseudomonadati</taxon>
        <taxon>Pseudomonadota</taxon>
        <taxon>Gammaproteobacteria</taxon>
        <taxon>Chromatiales</taxon>
        <taxon>Chromatiaceae</taxon>
        <taxon>Imhoffiella</taxon>
    </lineage>
</organism>
<protein>
    <submittedName>
        <fullName evidence="2">Uncharacterized protein</fullName>
    </submittedName>
</protein>
<dbReference type="EMBL" id="AONC01000043">
    <property type="protein sequence ID" value="EXJ14301.1"/>
    <property type="molecule type" value="Genomic_DNA"/>
</dbReference>
<feature type="signal peptide" evidence="1">
    <location>
        <begin position="1"/>
        <end position="23"/>
    </location>
</feature>
<feature type="chain" id="PRO_5004932807" evidence="1">
    <location>
        <begin position="24"/>
        <end position="161"/>
    </location>
</feature>
<proteinExistence type="predicted"/>
<evidence type="ECO:0000256" key="1">
    <source>
        <dbReference type="SAM" id="SignalP"/>
    </source>
</evidence>
<keyword evidence="1" id="KW-0732">Signal</keyword>
<dbReference type="STRING" id="1249627.D779_2776"/>
<accession>W9VBF9</accession>
<keyword evidence="3" id="KW-1185">Reference proteome</keyword>
<dbReference type="Proteomes" id="UP000019460">
    <property type="component" value="Unassembled WGS sequence"/>
</dbReference>
<name>W9VBF9_9GAMM</name>
<gene>
    <name evidence="2" type="ORF">D779_2776</name>
</gene>
<dbReference type="eggNOG" id="ENOG50331DN">
    <property type="taxonomic scope" value="Bacteria"/>
</dbReference>
<reference evidence="2 3" key="1">
    <citation type="submission" date="2012-11" db="EMBL/GenBank/DDBJ databases">
        <title>Genome assembly of Thiorhodococcus sp. AK35.</title>
        <authorList>
            <person name="Nupur N."/>
            <person name="Khatri I."/>
            <person name="Subramanian S."/>
            <person name="Pinnaka A."/>
        </authorList>
    </citation>
    <scope>NUCLEOTIDE SEQUENCE [LARGE SCALE GENOMIC DNA]</scope>
    <source>
        <strain evidence="2 3">AK35</strain>
    </source>
</reference>
<evidence type="ECO:0000313" key="2">
    <source>
        <dbReference type="EMBL" id="EXJ14301.1"/>
    </source>
</evidence>
<dbReference type="AlphaFoldDB" id="W9VBF9"/>